<evidence type="ECO:0000313" key="1">
    <source>
        <dbReference type="EMBL" id="KAJ8937503.1"/>
    </source>
</evidence>
<dbReference type="Proteomes" id="UP001162156">
    <property type="component" value="Unassembled WGS sequence"/>
</dbReference>
<organism evidence="1 2">
    <name type="scientific">Rhamnusium bicolor</name>
    <dbReference type="NCBI Taxonomy" id="1586634"/>
    <lineage>
        <taxon>Eukaryota</taxon>
        <taxon>Metazoa</taxon>
        <taxon>Ecdysozoa</taxon>
        <taxon>Arthropoda</taxon>
        <taxon>Hexapoda</taxon>
        <taxon>Insecta</taxon>
        <taxon>Pterygota</taxon>
        <taxon>Neoptera</taxon>
        <taxon>Endopterygota</taxon>
        <taxon>Coleoptera</taxon>
        <taxon>Polyphaga</taxon>
        <taxon>Cucujiformia</taxon>
        <taxon>Chrysomeloidea</taxon>
        <taxon>Cerambycidae</taxon>
        <taxon>Lepturinae</taxon>
        <taxon>Rhagiini</taxon>
        <taxon>Rhamnusium</taxon>
    </lineage>
</organism>
<sequence>MEVLAHLESWKETVEVITDDHSTTETSKHSSEREIIPKIKPVIFTQVRHSERKFSIIVTDFFVLLEK</sequence>
<keyword evidence="2" id="KW-1185">Reference proteome</keyword>
<dbReference type="EMBL" id="JANEYF010003317">
    <property type="protein sequence ID" value="KAJ8937503.1"/>
    <property type="molecule type" value="Genomic_DNA"/>
</dbReference>
<evidence type="ECO:0000313" key="2">
    <source>
        <dbReference type="Proteomes" id="UP001162156"/>
    </source>
</evidence>
<comment type="caution">
    <text evidence="1">The sequence shown here is derived from an EMBL/GenBank/DDBJ whole genome shotgun (WGS) entry which is preliminary data.</text>
</comment>
<accession>A0AAV8XEV1</accession>
<reference evidence="1" key="1">
    <citation type="journal article" date="2023" name="Insect Mol. Biol.">
        <title>Genome sequencing provides insights into the evolution of gene families encoding plant cell wall-degrading enzymes in longhorned beetles.</title>
        <authorList>
            <person name="Shin N.R."/>
            <person name="Okamura Y."/>
            <person name="Kirsch R."/>
            <person name="Pauchet Y."/>
        </authorList>
    </citation>
    <scope>NUCLEOTIDE SEQUENCE</scope>
    <source>
        <strain evidence="1">RBIC_L_NR</strain>
    </source>
</reference>
<dbReference type="AlphaFoldDB" id="A0AAV8XEV1"/>
<gene>
    <name evidence="1" type="ORF">NQ314_011817</name>
</gene>
<name>A0AAV8XEV1_9CUCU</name>
<protein>
    <submittedName>
        <fullName evidence="1">Uncharacterized protein</fullName>
    </submittedName>
</protein>
<proteinExistence type="predicted"/>